<protein>
    <submittedName>
        <fullName evidence="2">Uncharacterized protein</fullName>
    </submittedName>
</protein>
<gene>
    <name evidence="2" type="ORF">NDES1114_LOCUS24507</name>
</gene>
<evidence type="ECO:0000256" key="1">
    <source>
        <dbReference type="SAM" id="MobiDB-lite"/>
    </source>
</evidence>
<feature type="compositionally biased region" description="Basic and acidic residues" evidence="1">
    <location>
        <begin position="46"/>
        <end position="61"/>
    </location>
</feature>
<accession>A0A7S1QEC2</accession>
<reference evidence="2" key="1">
    <citation type="submission" date="2021-01" db="EMBL/GenBank/DDBJ databases">
        <authorList>
            <person name="Corre E."/>
            <person name="Pelletier E."/>
            <person name="Niang G."/>
            <person name="Scheremetjew M."/>
            <person name="Finn R."/>
            <person name="Kale V."/>
            <person name="Holt S."/>
            <person name="Cochrane G."/>
            <person name="Meng A."/>
            <person name="Brown T."/>
            <person name="Cohen L."/>
        </authorList>
    </citation>
    <scope>NUCLEOTIDE SEQUENCE</scope>
    <source>
        <strain evidence="2">CCAP 1951/1</strain>
    </source>
</reference>
<sequence length="120" mass="13212">MCFIVARRSVVAASHEVRQFRELNNDGETPTGSGRRFVLLLRVQEGGRKKQTEEREGAETKNRRRCPRSSPLAHLVSLTHHRSDGKVPSSRVGVPSLPIATARAKCGNGTSDGFGFWVSL</sequence>
<organism evidence="2">
    <name type="scientific">Neobodo designis</name>
    <name type="common">Flagellated protozoan</name>
    <name type="synonym">Bodo designis</name>
    <dbReference type="NCBI Taxonomy" id="312471"/>
    <lineage>
        <taxon>Eukaryota</taxon>
        <taxon>Discoba</taxon>
        <taxon>Euglenozoa</taxon>
        <taxon>Kinetoplastea</taxon>
        <taxon>Metakinetoplastina</taxon>
        <taxon>Neobodonida</taxon>
        <taxon>Neobodo</taxon>
    </lineage>
</organism>
<dbReference type="AlphaFoldDB" id="A0A7S1QEC2"/>
<evidence type="ECO:0000313" key="2">
    <source>
        <dbReference type="EMBL" id="CAD9134863.1"/>
    </source>
</evidence>
<name>A0A7S1QEC2_NEODS</name>
<feature type="region of interest" description="Disordered" evidence="1">
    <location>
        <begin position="46"/>
        <end position="93"/>
    </location>
</feature>
<proteinExistence type="predicted"/>
<dbReference type="EMBL" id="HBGF01036579">
    <property type="protein sequence ID" value="CAD9134863.1"/>
    <property type="molecule type" value="Transcribed_RNA"/>
</dbReference>